<keyword evidence="7 8" id="KW-0503">Monooxygenase</keyword>
<dbReference type="SUPFAM" id="SSF48264">
    <property type="entry name" value="Cytochrome P450"/>
    <property type="match status" value="1"/>
</dbReference>
<dbReference type="PANTHER" id="PTHR46696">
    <property type="entry name" value="P450, PUTATIVE (EUROFUNG)-RELATED"/>
    <property type="match status" value="1"/>
</dbReference>
<dbReference type="InterPro" id="IPR036396">
    <property type="entry name" value="Cyt_P450_sf"/>
</dbReference>
<evidence type="ECO:0000256" key="1">
    <source>
        <dbReference type="ARBA" id="ARBA00001971"/>
    </source>
</evidence>
<dbReference type="PROSITE" id="PS00086">
    <property type="entry name" value="CYTOCHROME_P450"/>
    <property type="match status" value="1"/>
</dbReference>
<sequence>MNDFDSKDFFTDPSFIPDPHPYFDHLRSECPVRFTGPRNVVAVTGFEECLAVLRDTATYSNINAATGPFPGMPFEPEGDDIGEQIERHRPEIPLNEHLVTMDPPQHTRVRRLLGGLFTPRRLAENEDFMWRLADRLIDTFHESGKVELLHQYAQPFALLTIADLLGVPEEDHAAFVAHLSTQTPGAMAEDGALGTNPLEFLDSQFSAYIEDRRKNPGKDVLSILAGSTYADGDTPEVVDLVRLATFLFGAGQDTTARLITAAFRLIAENPDLQKQLREDRSLVPQFVEEALRLEGPVKSDFRLTRKTTNLGGVEIPAGTTVMVSLPAGNRDPRRFTDPHEFRIDRENSREHIAFGRGVHSCPGGPLARVEARVTVERLLDRLGDIRISEEKHGPADDRHFAYEPTYILRGLTEIHLEFTPVSVTEGSAHVH</sequence>
<dbReference type="GO" id="GO:0005506">
    <property type="term" value="F:iron ion binding"/>
    <property type="evidence" value="ECO:0007669"/>
    <property type="project" value="InterPro"/>
</dbReference>
<organism evidence="9 10">
    <name type="scientific">Rhodococcus pyridinivorans KG-16</name>
    <dbReference type="NCBI Taxonomy" id="1441730"/>
    <lineage>
        <taxon>Bacteria</taxon>
        <taxon>Bacillati</taxon>
        <taxon>Actinomycetota</taxon>
        <taxon>Actinomycetes</taxon>
        <taxon>Mycobacteriales</taxon>
        <taxon>Nocardiaceae</taxon>
        <taxon>Rhodococcus</taxon>
    </lineage>
</organism>
<dbReference type="GO" id="GO:0016705">
    <property type="term" value="F:oxidoreductase activity, acting on paired donors, with incorporation or reduction of molecular oxygen"/>
    <property type="evidence" value="ECO:0007669"/>
    <property type="project" value="InterPro"/>
</dbReference>
<protein>
    <submittedName>
        <fullName evidence="9">Cytochrome P450</fullName>
    </submittedName>
</protein>
<evidence type="ECO:0000256" key="2">
    <source>
        <dbReference type="ARBA" id="ARBA00010617"/>
    </source>
</evidence>
<accession>A0A0V9UFH6</accession>
<evidence type="ECO:0000256" key="6">
    <source>
        <dbReference type="ARBA" id="ARBA00023004"/>
    </source>
</evidence>
<keyword evidence="5 8" id="KW-0560">Oxidoreductase</keyword>
<evidence type="ECO:0000256" key="5">
    <source>
        <dbReference type="ARBA" id="ARBA00023002"/>
    </source>
</evidence>
<dbReference type="InterPro" id="IPR001128">
    <property type="entry name" value="Cyt_P450"/>
</dbReference>
<comment type="caution">
    <text evidence="9">The sequence shown here is derived from an EMBL/GenBank/DDBJ whole genome shotgun (WGS) entry which is preliminary data.</text>
</comment>
<dbReference type="AlphaFoldDB" id="A0A0V9UFH6"/>
<dbReference type="Gene3D" id="1.10.630.10">
    <property type="entry name" value="Cytochrome P450"/>
    <property type="match status" value="1"/>
</dbReference>
<dbReference type="GO" id="GO:0020037">
    <property type="term" value="F:heme binding"/>
    <property type="evidence" value="ECO:0007669"/>
    <property type="project" value="InterPro"/>
</dbReference>
<dbReference type="InterPro" id="IPR017972">
    <property type="entry name" value="Cyt_P450_CS"/>
</dbReference>
<keyword evidence="6 8" id="KW-0408">Iron</keyword>
<evidence type="ECO:0000256" key="3">
    <source>
        <dbReference type="ARBA" id="ARBA00022617"/>
    </source>
</evidence>
<evidence type="ECO:0000313" key="10">
    <source>
        <dbReference type="Proteomes" id="UP000053060"/>
    </source>
</evidence>
<dbReference type="FunFam" id="1.10.630.10:FF:000018">
    <property type="entry name" value="Cytochrome P450 monooxygenase"/>
    <property type="match status" value="1"/>
</dbReference>
<evidence type="ECO:0000256" key="8">
    <source>
        <dbReference type="RuleBase" id="RU000461"/>
    </source>
</evidence>
<gene>
    <name evidence="9" type="ORF">Z045_20405</name>
</gene>
<dbReference type="PRINTS" id="PR00359">
    <property type="entry name" value="BP450"/>
</dbReference>
<dbReference type="Pfam" id="PF00067">
    <property type="entry name" value="p450"/>
    <property type="match status" value="1"/>
</dbReference>
<name>A0A0V9UFH6_9NOCA</name>
<dbReference type="PANTHER" id="PTHR46696:SF6">
    <property type="entry name" value="P450, PUTATIVE (EUROFUNG)-RELATED"/>
    <property type="match status" value="1"/>
</dbReference>
<reference evidence="9 10" key="2">
    <citation type="journal article" date="2016" name="Genome Announc.">
        <title>Draft Genome Sequence of a Versatile Hydrocarbon-Degrading Bacterium, Rhodococcus pyridinivorans Strain KG-16, Collected from Oil Fields in India.</title>
        <authorList>
            <person name="Aggarwal R.K."/>
            <person name="Dawar C."/>
            <person name="Phanindranath R."/>
            <person name="Mutnuri L."/>
            <person name="Dayal A.M."/>
        </authorList>
    </citation>
    <scope>NUCLEOTIDE SEQUENCE [LARGE SCALE GENOMIC DNA]</scope>
    <source>
        <strain evidence="9 10">KG-16</strain>
    </source>
</reference>
<dbReference type="Proteomes" id="UP000053060">
    <property type="component" value="Unassembled WGS sequence"/>
</dbReference>
<comment type="similarity">
    <text evidence="2 8">Belongs to the cytochrome P450 family.</text>
</comment>
<keyword evidence="4 8" id="KW-0479">Metal-binding</keyword>
<dbReference type="RefSeq" id="WP_060653487.1">
    <property type="nucleotide sequence ID" value="NZ_AZXY01000012.1"/>
</dbReference>
<comment type="cofactor">
    <cofactor evidence="1">
        <name>heme</name>
        <dbReference type="ChEBI" id="CHEBI:30413"/>
    </cofactor>
</comment>
<dbReference type="EMBL" id="AZXY01000012">
    <property type="protein sequence ID" value="KSZ56784.1"/>
    <property type="molecule type" value="Genomic_DNA"/>
</dbReference>
<evidence type="ECO:0000256" key="7">
    <source>
        <dbReference type="ARBA" id="ARBA00023033"/>
    </source>
</evidence>
<dbReference type="GO" id="GO:0004497">
    <property type="term" value="F:monooxygenase activity"/>
    <property type="evidence" value="ECO:0007669"/>
    <property type="project" value="UniProtKB-KW"/>
</dbReference>
<evidence type="ECO:0000313" key="9">
    <source>
        <dbReference type="EMBL" id="KSZ56784.1"/>
    </source>
</evidence>
<dbReference type="PATRIC" id="fig|1441730.3.peg.4274"/>
<evidence type="ECO:0000256" key="4">
    <source>
        <dbReference type="ARBA" id="ARBA00022723"/>
    </source>
</evidence>
<proteinExistence type="inferred from homology"/>
<dbReference type="InterPro" id="IPR002397">
    <property type="entry name" value="Cyt_P450_B"/>
</dbReference>
<reference evidence="10" key="1">
    <citation type="submission" date="2015-01" db="EMBL/GenBank/DDBJ databases">
        <title>Draft genome sequence of Rhodococcus pyridinivorans strain KG-16, a hydrocarbon-degrading bacterium.</title>
        <authorList>
            <person name="Aggarwal R.K."/>
            <person name="Dawar C."/>
        </authorList>
    </citation>
    <scope>NUCLEOTIDE SEQUENCE [LARGE SCALE GENOMIC DNA]</scope>
    <source>
        <strain evidence="10">KG-16</strain>
    </source>
</reference>
<keyword evidence="3 8" id="KW-0349">Heme</keyword>